<dbReference type="EMBL" id="OW240920">
    <property type="protein sequence ID" value="CAH2316828.1"/>
    <property type="molecule type" value="Genomic_DNA"/>
</dbReference>
<dbReference type="NCBIfam" id="NF040941">
    <property type="entry name" value="GGGWT_bact"/>
    <property type="match status" value="1"/>
</dbReference>
<dbReference type="InterPro" id="IPR014716">
    <property type="entry name" value="Fibrinogen_a/b/g_C_1"/>
</dbReference>
<keyword evidence="6" id="KW-1185">Reference proteome</keyword>
<proteinExistence type="predicted"/>
<evidence type="ECO:0000256" key="3">
    <source>
        <dbReference type="SAM" id="SignalP"/>
    </source>
</evidence>
<protein>
    <recommendedName>
        <fullName evidence="4">Fibrinogen C-terminal domain-containing protein</fullName>
    </recommendedName>
</protein>
<feature type="chain" id="PRO_5042236613" description="Fibrinogen C-terminal domain-containing protein" evidence="3">
    <location>
        <begin position="21"/>
        <end position="339"/>
    </location>
</feature>
<dbReference type="Pfam" id="PF01391">
    <property type="entry name" value="Collagen"/>
    <property type="match status" value="1"/>
</dbReference>
<dbReference type="InterPro" id="IPR036056">
    <property type="entry name" value="Fibrinogen-like_C"/>
</dbReference>
<keyword evidence="1" id="KW-1015">Disulfide bond</keyword>
<dbReference type="GO" id="GO:0001867">
    <property type="term" value="P:complement activation, lectin pathway"/>
    <property type="evidence" value="ECO:0007669"/>
    <property type="project" value="TreeGrafter"/>
</dbReference>
<dbReference type="GO" id="GO:0003823">
    <property type="term" value="F:antigen binding"/>
    <property type="evidence" value="ECO:0007669"/>
    <property type="project" value="TreeGrafter"/>
</dbReference>
<dbReference type="SMART" id="SM00186">
    <property type="entry name" value="FBG"/>
    <property type="match status" value="1"/>
</dbReference>
<feature type="region of interest" description="Disordered" evidence="2">
    <location>
        <begin position="39"/>
        <end position="112"/>
    </location>
</feature>
<dbReference type="InterPro" id="IPR002181">
    <property type="entry name" value="Fibrinogen_a/b/g_C_dom"/>
</dbReference>
<evidence type="ECO:0000313" key="5">
    <source>
        <dbReference type="EMBL" id="CAH2316828.1"/>
    </source>
</evidence>
<sequence>MRGLVLTVFCALIWVKAVHCLTEDPCIVDTKNVKGTISGLLKGPPGGPGQKGAPGSLGSRGKQGDKGPRGNPGALGLKGDDGSPGAPGRAGEPGLKGDDGEQGLKGTKGIKGDPFRVVRVGTDKVTGPKNCQEVQNQGEFFSGWYTIYPDGKTPLRVMCDLETDGGGWIVFQRRVDGSVDFYRDWISYRRGFGDQYSGFWLGNDNIHDLTSEGNFDLRVDLEDFRNSRAYATYSGFYIDGEKEQYTLHIDKRIGGNAGNSLMFHNNMKFSTKDQDNDMREGSSCAELHHGAWWFESCVLSSLNGKYLGSQSKEKDGIVWASFRGFASLKSSEMKFRPAS</sequence>
<dbReference type="Pfam" id="PF00147">
    <property type="entry name" value="Fibrinogen_C"/>
    <property type="match status" value="1"/>
</dbReference>
<dbReference type="GO" id="GO:0005102">
    <property type="term" value="F:signaling receptor binding"/>
    <property type="evidence" value="ECO:0007669"/>
    <property type="project" value="TreeGrafter"/>
</dbReference>
<gene>
    <name evidence="5" type="ORF">PECUL_23A054253</name>
</gene>
<dbReference type="PANTHER" id="PTHR19143">
    <property type="entry name" value="FIBRINOGEN/TENASCIN/ANGIOPOEITIN"/>
    <property type="match status" value="1"/>
</dbReference>
<evidence type="ECO:0000256" key="1">
    <source>
        <dbReference type="ARBA" id="ARBA00023157"/>
    </source>
</evidence>
<name>A0AAD1T883_PELCU</name>
<organism evidence="5 6">
    <name type="scientific">Pelobates cultripes</name>
    <name type="common">Western spadefoot toad</name>
    <dbReference type="NCBI Taxonomy" id="61616"/>
    <lineage>
        <taxon>Eukaryota</taxon>
        <taxon>Metazoa</taxon>
        <taxon>Chordata</taxon>
        <taxon>Craniata</taxon>
        <taxon>Vertebrata</taxon>
        <taxon>Euteleostomi</taxon>
        <taxon>Amphibia</taxon>
        <taxon>Batrachia</taxon>
        <taxon>Anura</taxon>
        <taxon>Pelobatoidea</taxon>
        <taxon>Pelobatidae</taxon>
        <taxon>Pelobates</taxon>
    </lineage>
</organism>
<dbReference type="PROSITE" id="PS51406">
    <property type="entry name" value="FIBRINOGEN_C_2"/>
    <property type="match status" value="1"/>
</dbReference>
<dbReference type="Proteomes" id="UP001295444">
    <property type="component" value="Chromosome 09"/>
</dbReference>
<evidence type="ECO:0000259" key="4">
    <source>
        <dbReference type="PROSITE" id="PS51406"/>
    </source>
</evidence>
<dbReference type="CDD" id="cd00087">
    <property type="entry name" value="FReD"/>
    <property type="match status" value="1"/>
</dbReference>
<dbReference type="PROSITE" id="PS00514">
    <property type="entry name" value="FIBRINOGEN_C_1"/>
    <property type="match status" value="1"/>
</dbReference>
<dbReference type="GO" id="GO:0005615">
    <property type="term" value="C:extracellular space"/>
    <property type="evidence" value="ECO:0007669"/>
    <property type="project" value="TreeGrafter"/>
</dbReference>
<dbReference type="InterPro" id="IPR020837">
    <property type="entry name" value="Fibrinogen_CS"/>
</dbReference>
<dbReference type="GO" id="GO:0097367">
    <property type="term" value="F:carbohydrate derivative binding"/>
    <property type="evidence" value="ECO:0007669"/>
    <property type="project" value="TreeGrafter"/>
</dbReference>
<reference evidence="5" key="1">
    <citation type="submission" date="2022-03" db="EMBL/GenBank/DDBJ databases">
        <authorList>
            <person name="Alioto T."/>
            <person name="Alioto T."/>
            <person name="Gomez Garrido J."/>
        </authorList>
    </citation>
    <scope>NUCLEOTIDE SEQUENCE</scope>
</reference>
<dbReference type="Gene3D" id="3.90.215.10">
    <property type="entry name" value="Gamma Fibrinogen, chain A, domain 1"/>
    <property type="match status" value="1"/>
</dbReference>
<feature type="signal peptide" evidence="3">
    <location>
        <begin position="1"/>
        <end position="20"/>
    </location>
</feature>
<dbReference type="InterPro" id="IPR008160">
    <property type="entry name" value="Collagen"/>
</dbReference>
<dbReference type="SUPFAM" id="SSF56496">
    <property type="entry name" value="Fibrinogen C-terminal domain-like"/>
    <property type="match status" value="1"/>
</dbReference>
<evidence type="ECO:0000256" key="2">
    <source>
        <dbReference type="SAM" id="MobiDB-lite"/>
    </source>
</evidence>
<keyword evidence="3" id="KW-0732">Signal</keyword>
<feature type="domain" description="Fibrinogen C-terminal" evidence="4">
    <location>
        <begin position="122"/>
        <end position="339"/>
    </location>
</feature>
<dbReference type="InterPro" id="IPR050373">
    <property type="entry name" value="Fibrinogen_C-term_domain"/>
</dbReference>
<evidence type="ECO:0000313" key="6">
    <source>
        <dbReference type="Proteomes" id="UP001295444"/>
    </source>
</evidence>
<dbReference type="PANTHER" id="PTHR19143:SF464">
    <property type="entry name" value="FICOLIN-LIKE ISOFORM X1"/>
    <property type="match status" value="1"/>
</dbReference>
<accession>A0AAD1T883</accession>
<dbReference type="FunFam" id="3.90.215.10:FF:000001">
    <property type="entry name" value="Tenascin isoform 1"/>
    <property type="match status" value="1"/>
</dbReference>
<dbReference type="AlphaFoldDB" id="A0AAD1T883"/>